<keyword evidence="3" id="KW-0716">Sensory transduction</keyword>
<feature type="transmembrane region" description="Helical" evidence="10">
    <location>
        <begin position="40"/>
        <end position="56"/>
    </location>
</feature>
<dbReference type="GO" id="GO:0005549">
    <property type="term" value="F:odorant binding"/>
    <property type="evidence" value="ECO:0007669"/>
    <property type="project" value="InterPro"/>
</dbReference>
<comment type="subcellular location">
    <subcellularLocation>
        <location evidence="1">Cell membrane</location>
        <topology evidence="1">Multi-pass membrane protein</topology>
    </subcellularLocation>
</comment>
<dbReference type="Pfam" id="PF02949">
    <property type="entry name" value="7tm_6"/>
    <property type="match status" value="1"/>
</dbReference>
<evidence type="ECO:0000256" key="7">
    <source>
        <dbReference type="ARBA" id="ARBA00023136"/>
    </source>
</evidence>
<dbReference type="InterPro" id="IPR004117">
    <property type="entry name" value="7tm6_olfct_rcpt"/>
</dbReference>
<feature type="non-terminal residue" evidence="11">
    <location>
        <position position="235"/>
    </location>
</feature>
<dbReference type="GO" id="GO:0007165">
    <property type="term" value="P:signal transduction"/>
    <property type="evidence" value="ECO:0007669"/>
    <property type="project" value="UniProtKB-KW"/>
</dbReference>
<dbReference type="EMBL" id="QDEB01005031">
    <property type="protein sequence ID" value="RZC42780.1"/>
    <property type="molecule type" value="Genomic_DNA"/>
</dbReference>
<gene>
    <name evidence="11" type="ORF">BDFB_014016</name>
</gene>
<evidence type="ECO:0000256" key="3">
    <source>
        <dbReference type="ARBA" id="ARBA00022606"/>
    </source>
</evidence>
<keyword evidence="4 10" id="KW-0812">Transmembrane</keyword>
<keyword evidence="5" id="KW-0552">Olfaction</keyword>
<evidence type="ECO:0000256" key="6">
    <source>
        <dbReference type="ARBA" id="ARBA00022989"/>
    </source>
</evidence>
<evidence type="ECO:0000256" key="10">
    <source>
        <dbReference type="SAM" id="Phobius"/>
    </source>
</evidence>
<sequence>MSILWVLLPLMNKSKQFQLPLPFWYPYDKKASPFYEITYVHQIISFFYTVIAVYNIDMLTSALMVFIGAQCDILCDDLRNLHGNRSNIFSENLKKSIKHHQEILIFAKSCNKYFSFILLGQFLASSVILSFTLYLLALDHNMDVRFFVHVVLVAFYMIQIFTYCWFGNEVEIKSNQIPHSIFESDWTRHSLKIKKDMMMLIVKSQKPIKLSALNLFYLSLDVYIKVKFINWSNLH</sequence>
<evidence type="ECO:0000256" key="8">
    <source>
        <dbReference type="ARBA" id="ARBA00023170"/>
    </source>
</evidence>
<reference evidence="11 12" key="1">
    <citation type="submission" date="2017-03" db="EMBL/GenBank/DDBJ databases">
        <title>Genome of the blue death feigning beetle - Asbolus verrucosus.</title>
        <authorList>
            <person name="Rider S.D."/>
        </authorList>
    </citation>
    <scope>NUCLEOTIDE SEQUENCE [LARGE SCALE GENOMIC DNA]</scope>
    <source>
        <strain evidence="11">Butters</strain>
        <tissue evidence="11">Head and leg muscle</tissue>
    </source>
</reference>
<dbReference type="AlphaFoldDB" id="A0A482WC96"/>
<keyword evidence="2" id="KW-1003">Cell membrane</keyword>
<keyword evidence="7 10" id="KW-0472">Membrane</keyword>
<keyword evidence="6 10" id="KW-1133">Transmembrane helix</keyword>
<feature type="transmembrane region" description="Helical" evidence="10">
    <location>
        <begin position="146"/>
        <end position="166"/>
    </location>
</feature>
<evidence type="ECO:0000256" key="5">
    <source>
        <dbReference type="ARBA" id="ARBA00022725"/>
    </source>
</evidence>
<protein>
    <submittedName>
        <fullName evidence="11">7tm 6 domain containing protein</fullName>
    </submittedName>
</protein>
<evidence type="ECO:0000256" key="2">
    <source>
        <dbReference type="ARBA" id="ARBA00022475"/>
    </source>
</evidence>
<dbReference type="PANTHER" id="PTHR21137:SF35">
    <property type="entry name" value="ODORANT RECEPTOR 19A-RELATED"/>
    <property type="match status" value="1"/>
</dbReference>
<organism evidence="11 12">
    <name type="scientific">Asbolus verrucosus</name>
    <name type="common">Desert ironclad beetle</name>
    <dbReference type="NCBI Taxonomy" id="1661398"/>
    <lineage>
        <taxon>Eukaryota</taxon>
        <taxon>Metazoa</taxon>
        <taxon>Ecdysozoa</taxon>
        <taxon>Arthropoda</taxon>
        <taxon>Hexapoda</taxon>
        <taxon>Insecta</taxon>
        <taxon>Pterygota</taxon>
        <taxon>Neoptera</taxon>
        <taxon>Endopterygota</taxon>
        <taxon>Coleoptera</taxon>
        <taxon>Polyphaga</taxon>
        <taxon>Cucujiformia</taxon>
        <taxon>Tenebrionidae</taxon>
        <taxon>Pimeliinae</taxon>
        <taxon>Asbolus</taxon>
    </lineage>
</organism>
<accession>A0A482WC96</accession>
<dbReference type="GO" id="GO:0005886">
    <property type="term" value="C:plasma membrane"/>
    <property type="evidence" value="ECO:0007669"/>
    <property type="project" value="UniProtKB-SubCell"/>
</dbReference>
<dbReference type="OrthoDB" id="8196465at2759"/>
<evidence type="ECO:0000256" key="4">
    <source>
        <dbReference type="ARBA" id="ARBA00022692"/>
    </source>
</evidence>
<keyword evidence="8" id="KW-0675">Receptor</keyword>
<keyword evidence="12" id="KW-1185">Reference proteome</keyword>
<feature type="transmembrane region" description="Helical" evidence="10">
    <location>
        <begin position="113"/>
        <end position="134"/>
    </location>
</feature>
<dbReference type="GO" id="GO:0004984">
    <property type="term" value="F:olfactory receptor activity"/>
    <property type="evidence" value="ECO:0007669"/>
    <property type="project" value="InterPro"/>
</dbReference>
<keyword evidence="9" id="KW-0807">Transducer</keyword>
<proteinExistence type="predicted"/>
<evidence type="ECO:0000313" key="11">
    <source>
        <dbReference type="EMBL" id="RZC42780.1"/>
    </source>
</evidence>
<name>A0A482WC96_ASBVE</name>
<comment type="caution">
    <text evidence="11">The sequence shown here is derived from an EMBL/GenBank/DDBJ whole genome shotgun (WGS) entry which is preliminary data.</text>
</comment>
<dbReference type="PANTHER" id="PTHR21137">
    <property type="entry name" value="ODORANT RECEPTOR"/>
    <property type="match status" value="1"/>
</dbReference>
<dbReference type="Proteomes" id="UP000292052">
    <property type="component" value="Unassembled WGS sequence"/>
</dbReference>
<evidence type="ECO:0000313" key="12">
    <source>
        <dbReference type="Proteomes" id="UP000292052"/>
    </source>
</evidence>
<evidence type="ECO:0000256" key="1">
    <source>
        <dbReference type="ARBA" id="ARBA00004651"/>
    </source>
</evidence>
<evidence type="ECO:0000256" key="9">
    <source>
        <dbReference type="ARBA" id="ARBA00023224"/>
    </source>
</evidence>